<gene>
    <name evidence="2" type="ORF">P7K49_021080</name>
</gene>
<protein>
    <submittedName>
        <fullName evidence="2">Uncharacterized protein</fullName>
    </submittedName>
</protein>
<keyword evidence="1" id="KW-0812">Transmembrane</keyword>
<keyword evidence="3" id="KW-1185">Reference proteome</keyword>
<evidence type="ECO:0000256" key="1">
    <source>
        <dbReference type="SAM" id="Phobius"/>
    </source>
</evidence>
<feature type="transmembrane region" description="Helical" evidence="1">
    <location>
        <begin position="18"/>
        <end position="37"/>
    </location>
</feature>
<name>A0ABQ9URP7_SAGOE</name>
<keyword evidence="1" id="KW-1133">Transmembrane helix</keyword>
<comment type="caution">
    <text evidence="2">The sequence shown here is derived from an EMBL/GenBank/DDBJ whole genome shotgun (WGS) entry which is preliminary data.</text>
</comment>
<sequence length="110" mass="11544">MDALTSASFIRGLAKADTLTVTIFTFGLGGINIFLLADDCVPYRMGKVIGVATLLLVAVDSTGVQASIALAADHLVPVVFLSELAERRLNDATSQAQHQVQGGLFLDVVV</sequence>
<dbReference type="EMBL" id="JASSZA010000010">
    <property type="protein sequence ID" value="KAK2099732.1"/>
    <property type="molecule type" value="Genomic_DNA"/>
</dbReference>
<feature type="transmembrane region" description="Helical" evidence="1">
    <location>
        <begin position="49"/>
        <end position="72"/>
    </location>
</feature>
<dbReference type="Proteomes" id="UP001266305">
    <property type="component" value="Unassembled WGS sequence"/>
</dbReference>
<organism evidence="2 3">
    <name type="scientific">Saguinus oedipus</name>
    <name type="common">Cotton-top tamarin</name>
    <name type="synonym">Oedipomidas oedipus</name>
    <dbReference type="NCBI Taxonomy" id="9490"/>
    <lineage>
        <taxon>Eukaryota</taxon>
        <taxon>Metazoa</taxon>
        <taxon>Chordata</taxon>
        <taxon>Craniata</taxon>
        <taxon>Vertebrata</taxon>
        <taxon>Euteleostomi</taxon>
        <taxon>Mammalia</taxon>
        <taxon>Eutheria</taxon>
        <taxon>Euarchontoglires</taxon>
        <taxon>Primates</taxon>
        <taxon>Haplorrhini</taxon>
        <taxon>Platyrrhini</taxon>
        <taxon>Cebidae</taxon>
        <taxon>Callitrichinae</taxon>
        <taxon>Saguinus</taxon>
    </lineage>
</organism>
<proteinExistence type="predicted"/>
<keyword evidence="1" id="KW-0472">Membrane</keyword>
<reference evidence="2 3" key="1">
    <citation type="submission" date="2023-05" db="EMBL/GenBank/DDBJ databases">
        <title>B98-5 Cell Line De Novo Hybrid Assembly: An Optical Mapping Approach.</title>
        <authorList>
            <person name="Kananen K."/>
            <person name="Auerbach J.A."/>
            <person name="Kautto E."/>
            <person name="Blachly J.S."/>
        </authorList>
    </citation>
    <scope>NUCLEOTIDE SEQUENCE [LARGE SCALE GENOMIC DNA]</scope>
    <source>
        <strain evidence="2">B95-8</strain>
        <tissue evidence="2">Cell line</tissue>
    </source>
</reference>
<accession>A0ABQ9URP7</accession>
<evidence type="ECO:0000313" key="3">
    <source>
        <dbReference type="Proteomes" id="UP001266305"/>
    </source>
</evidence>
<evidence type="ECO:0000313" key="2">
    <source>
        <dbReference type="EMBL" id="KAK2099732.1"/>
    </source>
</evidence>